<gene>
    <name evidence="4" type="ORF">TELCIR_22215</name>
</gene>
<reference evidence="4 5" key="1">
    <citation type="submission" date="2015-09" db="EMBL/GenBank/DDBJ databases">
        <title>Draft genome of the parasitic nematode Teladorsagia circumcincta isolate WARC Sus (inbred).</title>
        <authorList>
            <person name="Mitreva M."/>
        </authorList>
    </citation>
    <scope>NUCLEOTIDE SEQUENCE [LARGE SCALE GENOMIC DNA]</scope>
    <source>
        <strain evidence="4 5">S</strain>
    </source>
</reference>
<dbReference type="GO" id="GO:0061512">
    <property type="term" value="P:protein localization to cilium"/>
    <property type="evidence" value="ECO:0007669"/>
    <property type="project" value="TreeGrafter"/>
</dbReference>
<dbReference type="AlphaFoldDB" id="A0A2G9TEJ0"/>
<name>A0A2G9TEJ0_TELCI</name>
<evidence type="ECO:0000313" key="5">
    <source>
        <dbReference type="Proteomes" id="UP000230423"/>
    </source>
</evidence>
<protein>
    <recommendedName>
        <fullName evidence="3">Intraflagellar transport protein 122 homolog TPR domain-containing protein</fullName>
    </recommendedName>
</protein>
<feature type="domain" description="Intraflagellar transport protein 122 homolog TPR" evidence="3">
    <location>
        <begin position="1"/>
        <end position="107"/>
    </location>
</feature>
<evidence type="ECO:0000259" key="3">
    <source>
        <dbReference type="Pfam" id="PF25295"/>
    </source>
</evidence>
<keyword evidence="5" id="KW-1185">Reference proteome</keyword>
<dbReference type="InterPro" id="IPR057411">
    <property type="entry name" value="TPR_IFT122"/>
</dbReference>
<dbReference type="EMBL" id="KZ377461">
    <property type="protein sequence ID" value="PIO56386.1"/>
    <property type="molecule type" value="Genomic_DNA"/>
</dbReference>
<keyword evidence="2" id="KW-0677">Repeat</keyword>
<proteinExistence type="predicted"/>
<dbReference type="GO" id="GO:0097730">
    <property type="term" value="C:non-motile cilium"/>
    <property type="evidence" value="ECO:0007669"/>
    <property type="project" value="TreeGrafter"/>
</dbReference>
<sequence length="110" mass="12733">AEMLISSGDLDKAVVLITENDWMDLAINVMRKLERSDVDSLRRLAAYFIRKSEFNLAARIYGNINDIKAAFAIADRYPKFVEDVYLPYARYLAERDQFEEAQKGDHRLIA</sequence>
<accession>A0A2G9TEJ0</accession>
<feature type="non-terminal residue" evidence="4">
    <location>
        <position position="1"/>
    </location>
</feature>
<evidence type="ECO:0000256" key="2">
    <source>
        <dbReference type="ARBA" id="ARBA00022737"/>
    </source>
</evidence>
<dbReference type="Pfam" id="PF25295">
    <property type="entry name" value="TPR_IFT122"/>
    <property type="match status" value="1"/>
</dbReference>
<dbReference type="InterPro" id="IPR039857">
    <property type="entry name" value="Ift122/121"/>
</dbReference>
<dbReference type="GO" id="GO:0035721">
    <property type="term" value="P:intraciliary retrograde transport"/>
    <property type="evidence" value="ECO:0007669"/>
    <property type="project" value="TreeGrafter"/>
</dbReference>
<evidence type="ECO:0000313" key="4">
    <source>
        <dbReference type="EMBL" id="PIO56386.1"/>
    </source>
</evidence>
<keyword evidence="1" id="KW-0853">WD repeat</keyword>
<dbReference type="PANTHER" id="PTHR12764">
    <property type="entry name" value="WD REPEAT DOMAIN-RELATED"/>
    <property type="match status" value="1"/>
</dbReference>
<dbReference type="GO" id="GO:1905515">
    <property type="term" value="P:non-motile cilium assembly"/>
    <property type="evidence" value="ECO:0007669"/>
    <property type="project" value="TreeGrafter"/>
</dbReference>
<dbReference type="GO" id="GO:0030991">
    <property type="term" value="C:intraciliary transport particle A"/>
    <property type="evidence" value="ECO:0007669"/>
    <property type="project" value="TreeGrafter"/>
</dbReference>
<dbReference type="Proteomes" id="UP000230423">
    <property type="component" value="Unassembled WGS sequence"/>
</dbReference>
<dbReference type="PANTHER" id="PTHR12764:SF4">
    <property type="entry name" value="INTRAFLAGELLAR TRANSPORT PROTEIN 122 HOMOLOG"/>
    <property type="match status" value="1"/>
</dbReference>
<organism evidence="4 5">
    <name type="scientific">Teladorsagia circumcincta</name>
    <name type="common">Brown stomach worm</name>
    <name type="synonym">Ostertagia circumcincta</name>
    <dbReference type="NCBI Taxonomy" id="45464"/>
    <lineage>
        <taxon>Eukaryota</taxon>
        <taxon>Metazoa</taxon>
        <taxon>Ecdysozoa</taxon>
        <taxon>Nematoda</taxon>
        <taxon>Chromadorea</taxon>
        <taxon>Rhabditida</taxon>
        <taxon>Rhabditina</taxon>
        <taxon>Rhabditomorpha</taxon>
        <taxon>Strongyloidea</taxon>
        <taxon>Trichostrongylidae</taxon>
        <taxon>Teladorsagia</taxon>
    </lineage>
</organism>
<dbReference type="OrthoDB" id="10255582at2759"/>
<evidence type="ECO:0000256" key="1">
    <source>
        <dbReference type="ARBA" id="ARBA00022574"/>
    </source>
</evidence>